<dbReference type="EMBL" id="JBAHYK010000244">
    <property type="protein sequence ID" value="KAL0576146.1"/>
    <property type="molecule type" value="Genomic_DNA"/>
</dbReference>
<gene>
    <name evidence="1" type="ORF">V5O48_005837</name>
</gene>
<reference evidence="1 2" key="1">
    <citation type="submission" date="2024-02" db="EMBL/GenBank/DDBJ databases">
        <title>A draft genome for the cacao thread blight pathogen Marasmius crinis-equi.</title>
        <authorList>
            <person name="Cohen S.P."/>
            <person name="Baruah I.K."/>
            <person name="Amoako-Attah I."/>
            <person name="Bukari Y."/>
            <person name="Meinhardt L.W."/>
            <person name="Bailey B.A."/>
        </authorList>
    </citation>
    <scope>NUCLEOTIDE SEQUENCE [LARGE SCALE GENOMIC DNA]</scope>
    <source>
        <strain evidence="1 2">GH-76</strain>
    </source>
</reference>
<name>A0ABR3FLA5_9AGAR</name>
<proteinExistence type="predicted"/>
<comment type="caution">
    <text evidence="1">The sequence shown here is derived from an EMBL/GenBank/DDBJ whole genome shotgun (WGS) entry which is preliminary data.</text>
</comment>
<evidence type="ECO:0000313" key="1">
    <source>
        <dbReference type="EMBL" id="KAL0576146.1"/>
    </source>
</evidence>
<evidence type="ECO:0000313" key="2">
    <source>
        <dbReference type="Proteomes" id="UP001465976"/>
    </source>
</evidence>
<accession>A0ABR3FLA5</accession>
<keyword evidence="2" id="KW-1185">Reference proteome</keyword>
<dbReference type="Proteomes" id="UP001465976">
    <property type="component" value="Unassembled WGS sequence"/>
</dbReference>
<protein>
    <submittedName>
        <fullName evidence="1">Uncharacterized protein</fullName>
    </submittedName>
</protein>
<organism evidence="1 2">
    <name type="scientific">Marasmius crinis-equi</name>
    <dbReference type="NCBI Taxonomy" id="585013"/>
    <lineage>
        <taxon>Eukaryota</taxon>
        <taxon>Fungi</taxon>
        <taxon>Dikarya</taxon>
        <taxon>Basidiomycota</taxon>
        <taxon>Agaricomycotina</taxon>
        <taxon>Agaricomycetes</taxon>
        <taxon>Agaricomycetidae</taxon>
        <taxon>Agaricales</taxon>
        <taxon>Marasmiineae</taxon>
        <taxon>Marasmiaceae</taxon>
        <taxon>Marasmius</taxon>
    </lineage>
</organism>
<sequence>METEEDYELRLVFRDLPTFVNGTFLDCPHFAGPDSSPRSRLRQRMRQQENAIYRLDDPIYLPVLTPYTRRGYHWQHMGPNDATLWSTEDDKPATLSVVGTVSRDGTCVQPHARYRQPSPSVPSLSDAQLRIRLIRPDKPFSRDFVDSIDTISWWIEQQCCKDIGWTVKGVTRGDSWRSPGKIKSLQFEHRLFEKVVPGDFPLLDKSFTEPWMKFSIAGWPVLPEAAEEHESMVASRRHKVCPLPATDEHGVRLLPSEWPRIICDNALVEISFCLHHTIDREFRCDHFTGIIDSVRVLEKGRSEVVYSDELD</sequence>